<comment type="caution">
    <text evidence="1">The sequence shown here is derived from an EMBL/GenBank/DDBJ whole genome shotgun (WGS) entry which is preliminary data.</text>
</comment>
<proteinExistence type="predicted"/>
<name>A0AAD7IDD0_9AGAR</name>
<sequence length="301" mass="33444">METAAPALHEVETMERNIRKALADCGLEPSTMLNALGETHSVISGSLPVAAMFPNRFKPKDVDIYCPEVEEKHMLEILCDRMDLTLDKRVDVHYPRHLAITKILWLSSESAAVNLMIVKGDNAAIAVFQFHSTLVMNILCSRGLYCTYGDLTFEGEALINVSHLLDAYTAKRNAKCFEKYEDRGFTFKTKLGDYDRYANHECGQNPNCPATVRTLHDGHSSFYPLTLHIEEERGVEPATKYTAFDGKHSVAWSLGGPLCGRGNTYHNSFVASIELFNKTEEDIAGHNLDELAGLSGRGRAG</sequence>
<keyword evidence="2" id="KW-1185">Reference proteome</keyword>
<reference evidence="1" key="1">
    <citation type="submission" date="2023-03" db="EMBL/GenBank/DDBJ databases">
        <title>Massive genome expansion in bonnet fungi (Mycena s.s.) driven by repeated elements and novel gene families across ecological guilds.</title>
        <authorList>
            <consortium name="Lawrence Berkeley National Laboratory"/>
            <person name="Harder C.B."/>
            <person name="Miyauchi S."/>
            <person name="Viragh M."/>
            <person name="Kuo A."/>
            <person name="Thoen E."/>
            <person name="Andreopoulos B."/>
            <person name="Lu D."/>
            <person name="Skrede I."/>
            <person name="Drula E."/>
            <person name="Henrissat B."/>
            <person name="Morin E."/>
            <person name="Kohler A."/>
            <person name="Barry K."/>
            <person name="LaButti K."/>
            <person name="Morin E."/>
            <person name="Salamov A."/>
            <person name="Lipzen A."/>
            <person name="Mereny Z."/>
            <person name="Hegedus B."/>
            <person name="Baldrian P."/>
            <person name="Stursova M."/>
            <person name="Weitz H."/>
            <person name="Taylor A."/>
            <person name="Grigoriev I.V."/>
            <person name="Nagy L.G."/>
            <person name="Martin F."/>
            <person name="Kauserud H."/>
        </authorList>
    </citation>
    <scope>NUCLEOTIDE SEQUENCE</scope>
    <source>
        <strain evidence="1">CBHHK182m</strain>
    </source>
</reference>
<protein>
    <submittedName>
        <fullName evidence="1">Uncharacterized protein</fullName>
    </submittedName>
</protein>
<dbReference type="EMBL" id="JARKIB010000102">
    <property type="protein sequence ID" value="KAJ7740548.1"/>
    <property type="molecule type" value="Genomic_DNA"/>
</dbReference>
<dbReference type="AlphaFoldDB" id="A0AAD7IDD0"/>
<gene>
    <name evidence="1" type="ORF">B0H16DRAFT_1728910</name>
</gene>
<evidence type="ECO:0000313" key="1">
    <source>
        <dbReference type="EMBL" id="KAJ7740548.1"/>
    </source>
</evidence>
<organism evidence="1 2">
    <name type="scientific">Mycena metata</name>
    <dbReference type="NCBI Taxonomy" id="1033252"/>
    <lineage>
        <taxon>Eukaryota</taxon>
        <taxon>Fungi</taxon>
        <taxon>Dikarya</taxon>
        <taxon>Basidiomycota</taxon>
        <taxon>Agaricomycotina</taxon>
        <taxon>Agaricomycetes</taxon>
        <taxon>Agaricomycetidae</taxon>
        <taxon>Agaricales</taxon>
        <taxon>Marasmiineae</taxon>
        <taxon>Mycenaceae</taxon>
        <taxon>Mycena</taxon>
    </lineage>
</organism>
<dbReference type="Proteomes" id="UP001215598">
    <property type="component" value="Unassembled WGS sequence"/>
</dbReference>
<evidence type="ECO:0000313" key="2">
    <source>
        <dbReference type="Proteomes" id="UP001215598"/>
    </source>
</evidence>
<accession>A0AAD7IDD0</accession>